<sequence length="112" mass="12228">MPEEASSGKKEKTEPNVTTTPTEEVKWPSKPLSIPQTALTNTSLNALTLPYSSSLSSPSTPSYMAAHLQKQAFQAGFIHSMPRSVRVILCYSGEYTRPNTISPVTGHYDITI</sequence>
<protein>
    <submittedName>
        <fullName evidence="2">Uncharacterized protein</fullName>
    </submittedName>
</protein>
<evidence type="ECO:0000313" key="2">
    <source>
        <dbReference type="EMBL" id="KAF6033044.1"/>
    </source>
</evidence>
<dbReference type="Proteomes" id="UP000593567">
    <property type="component" value="Unassembled WGS sequence"/>
</dbReference>
<gene>
    <name evidence="2" type="ORF">EB796_008625</name>
</gene>
<evidence type="ECO:0000256" key="1">
    <source>
        <dbReference type="SAM" id="MobiDB-lite"/>
    </source>
</evidence>
<feature type="compositionally biased region" description="Basic and acidic residues" evidence="1">
    <location>
        <begin position="1"/>
        <end position="14"/>
    </location>
</feature>
<keyword evidence="3" id="KW-1185">Reference proteome</keyword>
<reference evidence="2" key="1">
    <citation type="submission" date="2020-06" db="EMBL/GenBank/DDBJ databases">
        <title>Draft genome of Bugula neritina, a colonial animal packing powerful symbionts and potential medicines.</title>
        <authorList>
            <person name="Rayko M."/>
        </authorList>
    </citation>
    <scope>NUCLEOTIDE SEQUENCE [LARGE SCALE GENOMIC DNA]</scope>
    <source>
        <strain evidence="2">Kwan_BN1</strain>
    </source>
</reference>
<organism evidence="2 3">
    <name type="scientific">Bugula neritina</name>
    <name type="common">Brown bryozoan</name>
    <name type="synonym">Sertularia neritina</name>
    <dbReference type="NCBI Taxonomy" id="10212"/>
    <lineage>
        <taxon>Eukaryota</taxon>
        <taxon>Metazoa</taxon>
        <taxon>Spiralia</taxon>
        <taxon>Lophotrochozoa</taxon>
        <taxon>Bryozoa</taxon>
        <taxon>Gymnolaemata</taxon>
        <taxon>Cheilostomatida</taxon>
        <taxon>Flustrina</taxon>
        <taxon>Buguloidea</taxon>
        <taxon>Bugulidae</taxon>
        <taxon>Bugula</taxon>
    </lineage>
</organism>
<feature type="region of interest" description="Disordered" evidence="1">
    <location>
        <begin position="1"/>
        <end position="29"/>
    </location>
</feature>
<accession>A0A7J7K528</accession>
<evidence type="ECO:0000313" key="3">
    <source>
        <dbReference type="Proteomes" id="UP000593567"/>
    </source>
</evidence>
<name>A0A7J7K528_BUGNE</name>
<dbReference type="AlphaFoldDB" id="A0A7J7K528"/>
<comment type="caution">
    <text evidence="2">The sequence shown here is derived from an EMBL/GenBank/DDBJ whole genome shotgun (WGS) entry which is preliminary data.</text>
</comment>
<proteinExistence type="predicted"/>
<dbReference type="EMBL" id="VXIV02001458">
    <property type="protein sequence ID" value="KAF6033044.1"/>
    <property type="molecule type" value="Genomic_DNA"/>
</dbReference>